<dbReference type="GO" id="GO:0006884">
    <property type="term" value="P:cell volume homeostasis"/>
    <property type="evidence" value="ECO:0007669"/>
    <property type="project" value="TreeGrafter"/>
</dbReference>
<dbReference type="GO" id="GO:0055075">
    <property type="term" value="P:potassium ion homeostasis"/>
    <property type="evidence" value="ECO:0007669"/>
    <property type="project" value="TreeGrafter"/>
</dbReference>
<feature type="region of interest" description="Disordered" evidence="5">
    <location>
        <begin position="857"/>
        <end position="883"/>
    </location>
</feature>
<dbReference type="GO" id="GO:1990573">
    <property type="term" value="P:potassium ion import across plasma membrane"/>
    <property type="evidence" value="ECO:0007669"/>
    <property type="project" value="TreeGrafter"/>
</dbReference>
<dbReference type="GO" id="GO:0008511">
    <property type="term" value="F:sodium:potassium:chloride symporter activity"/>
    <property type="evidence" value="ECO:0007669"/>
    <property type="project" value="TreeGrafter"/>
</dbReference>
<keyword evidence="2 6" id="KW-0812">Transmembrane</keyword>
<feature type="transmembrane region" description="Helical" evidence="6">
    <location>
        <begin position="421"/>
        <end position="445"/>
    </location>
</feature>
<dbReference type="PANTHER" id="PTHR11827:SF103">
    <property type="entry name" value="SODIUM CHLORIDE COTRANSPORTER 69, ISOFORM E"/>
    <property type="match status" value="1"/>
</dbReference>
<dbReference type="GO" id="GO:0016020">
    <property type="term" value="C:membrane"/>
    <property type="evidence" value="ECO:0007669"/>
    <property type="project" value="UniProtKB-SubCell"/>
</dbReference>
<dbReference type="FunFam" id="1.20.1740.10:FF:000022">
    <property type="entry name" value="Bumetanide-sensitive na-k-cl cotransport protein"/>
    <property type="match status" value="1"/>
</dbReference>
<evidence type="ECO:0000256" key="4">
    <source>
        <dbReference type="ARBA" id="ARBA00023136"/>
    </source>
</evidence>
<dbReference type="GeneID" id="9948289"/>
<feature type="transmembrane region" description="Helical" evidence="6">
    <location>
        <begin position="223"/>
        <end position="244"/>
    </location>
</feature>
<feature type="region of interest" description="Disordered" evidence="5">
    <location>
        <begin position="1"/>
        <end position="32"/>
    </location>
</feature>
<dbReference type="PANTHER" id="PTHR11827">
    <property type="entry name" value="SOLUTE CARRIER FAMILY 12, CATION COTRANSPORTERS"/>
    <property type="match status" value="1"/>
</dbReference>
<feature type="transmembrane region" description="Helical" evidence="6">
    <location>
        <begin position="558"/>
        <end position="574"/>
    </location>
</feature>
<feature type="transmembrane region" description="Helical" evidence="6">
    <location>
        <begin position="477"/>
        <end position="498"/>
    </location>
</feature>
<feature type="transmembrane region" description="Helical" evidence="6">
    <location>
        <begin position="175"/>
        <end position="202"/>
    </location>
</feature>
<sequence length="1093" mass="121377">MIEEGSRLVNNTNVHDNTQEASPSSANGTERTVRFSVENDSERRQHSGDLEEHTVTFNLKSWRNMQTIEHPPIIDFYRNSVDEGGGITARPSMKQLIHGENAQDTVIGIDEFKKDADDIINGEREKTAKLSKFEPPVPVTRTKFGWIQGVFVRCILNIFGVMLYLRISWVAGQAGIVLGCAVVLLASLVTFITALSTCAICTNGDVKGGGAYFLISRSLGPEFGGSIGLIFSVANAVGAAMYVVGFAETVRDLLKENNYAVIDGGMNDVRIIGFVSCCILMAIVFIGTSFESKMQIGLLVILILSIIDYFIGTFLPISENQLYRGITGYSSTGIMAGANISGDLSDPQHAIPKGTLLAIAVTTVIYLLVVIATGSTCVRYADGYQLPYIINNSYFIPDCAHNNTCPYGLMNYFQVMENESFYGPLITAGIFAATLSSALASLVSAPKIFQAVCKDRLFPKVDFFARGYGKDEEPRRAYILGFVIALVMILIGELNAIAPIISNFFLASYALVNYSCFDASFADSPGFRPAFKYYNMWVSLIGALLCISVMFIVSWSTALLTFFFFAVLFLYILYRKPDVNWGSSTQAHTYKNALQAMQKLANTEEHVKNYRPQVLLLAGNPAARPSLVDFAYNITKGSSLMICGFVVPYEPCDRVFALLRKLDIQMNEWLRKRHVKSFYVSVANPSLRTGAQTLLQLAGLGKLKPNILITGFKRNWADRGAEGLSEINDYFGVIQDAFESRIGVAVLRNSRSGLDYSELMKRHNVGDTARLSLPNITRPSSSTKTDRGAINLDVQETKMTENDDKTNDKKVKNDGLERNINIDQDQSGNTSTGSFLANCPLECFDEEKNDGDVNKRGSLGNAGNDLGEVPKVSEPPRRHSLYDSFRRSNRPTAAQRELVASICRFHRKIKGAVIDVWWLYDDGGLTLLVPHLLTLPKSYLENARLRVFTISTSPTLMEQEQRSMAALLTKFRIDFSDVFVIPDIGRKPSAQTIEIFSELIKPFICEDDNVQRGLITRSELEAQKHRTNRHLRCSELLHELSSKSDLIVLTLPVPRFGFVSSCLYMAWLDMMTRDLPPTLMIRGNQTSVLTFYS</sequence>
<dbReference type="GO" id="GO:0055078">
    <property type="term" value="P:sodium ion homeostasis"/>
    <property type="evidence" value="ECO:0007669"/>
    <property type="project" value="TreeGrafter"/>
</dbReference>
<dbReference type="Pfam" id="PF03522">
    <property type="entry name" value="SLC12"/>
    <property type="match status" value="1"/>
</dbReference>
<feature type="domain" description="Amino acid permease/ SLC12A" evidence="7">
    <location>
        <begin position="330"/>
        <end position="615"/>
    </location>
</feature>
<comment type="subcellular location">
    <subcellularLocation>
        <location evidence="1">Membrane</location>
        <topology evidence="1">Multi-pass membrane protein</topology>
    </subcellularLocation>
</comment>
<reference evidence="9" key="1">
    <citation type="submission" date="2012-04" db="EMBL/GenBank/DDBJ databases">
        <title>The Genome Sequence of Loa loa.</title>
        <authorList>
            <consortium name="The Broad Institute Genome Sequencing Platform"/>
            <consortium name="Broad Institute Genome Sequencing Center for Infectious Disease"/>
            <person name="Nutman T.B."/>
            <person name="Fink D.L."/>
            <person name="Russ C."/>
            <person name="Young S."/>
            <person name="Zeng Q."/>
            <person name="Gargeya S."/>
            <person name="Alvarado L."/>
            <person name="Berlin A."/>
            <person name="Chapman S.B."/>
            <person name="Chen Z."/>
            <person name="Freedman E."/>
            <person name="Gellesch M."/>
            <person name="Goldberg J."/>
            <person name="Griggs A."/>
            <person name="Gujja S."/>
            <person name="Heilman E.R."/>
            <person name="Heiman D."/>
            <person name="Howarth C."/>
            <person name="Mehta T."/>
            <person name="Neiman D."/>
            <person name="Pearson M."/>
            <person name="Roberts A."/>
            <person name="Saif S."/>
            <person name="Shea T."/>
            <person name="Shenoy N."/>
            <person name="Sisk P."/>
            <person name="Stolte C."/>
            <person name="Sykes S."/>
            <person name="White J."/>
            <person name="Yandava C."/>
            <person name="Haas B."/>
            <person name="Henn M.R."/>
            <person name="Nusbaum C."/>
            <person name="Birren B."/>
        </authorList>
    </citation>
    <scope>NUCLEOTIDE SEQUENCE [LARGE SCALE GENOMIC DNA]</scope>
</reference>
<feature type="transmembrane region" description="Helical" evidence="6">
    <location>
        <begin position="297"/>
        <end position="317"/>
    </location>
</feature>
<dbReference type="CTD" id="9948289"/>
<dbReference type="EMBL" id="JH712192">
    <property type="protein sequence ID" value="EJD74989.1"/>
    <property type="molecule type" value="Genomic_DNA"/>
</dbReference>
<dbReference type="InterPro" id="IPR004841">
    <property type="entry name" value="AA-permease/SLC12A_dom"/>
</dbReference>
<proteinExistence type="predicted"/>
<feature type="domain" description="Amino acid permease/ SLC12A" evidence="7">
    <location>
        <begin position="149"/>
        <end position="325"/>
    </location>
</feature>
<evidence type="ECO:0000259" key="8">
    <source>
        <dbReference type="Pfam" id="PF03522"/>
    </source>
</evidence>
<feature type="domain" description="SLC12A transporter C-terminal" evidence="8">
    <location>
        <begin position="624"/>
        <end position="1093"/>
    </location>
</feature>
<feature type="transmembrane region" description="Helical" evidence="6">
    <location>
        <begin position="354"/>
        <end position="374"/>
    </location>
</feature>
<dbReference type="Pfam" id="PF00324">
    <property type="entry name" value="AA_permease"/>
    <property type="match status" value="2"/>
</dbReference>
<organism evidence="9">
    <name type="scientific">Loa loa</name>
    <name type="common">Eye worm</name>
    <name type="synonym">Filaria loa</name>
    <dbReference type="NCBI Taxonomy" id="7209"/>
    <lineage>
        <taxon>Eukaryota</taxon>
        <taxon>Metazoa</taxon>
        <taxon>Ecdysozoa</taxon>
        <taxon>Nematoda</taxon>
        <taxon>Chromadorea</taxon>
        <taxon>Rhabditida</taxon>
        <taxon>Spirurina</taxon>
        <taxon>Spiruromorpha</taxon>
        <taxon>Filarioidea</taxon>
        <taxon>Onchocercidae</taxon>
        <taxon>Loa</taxon>
    </lineage>
</organism>
<feature type="transmembrane region" description="Helical" evidence="6">
    <location>
        <begin position="271"/>
        <end position="290"/>
    </location>
</feature>
<name>A0A1S0UHB7_LOALO</name>
<evidence type="ECO:0000256" key="2">
    <source>
        <dbReference type="ARBA" id="ARBA00022692"/>
    </source>
</evidence>
<evidence type="ECO:0000256" key="3">
    <source>
        <dbReference type="ARBA" id="ARBA00022989"/>
    </source>
</evidence>
<dbReference type="GO" id="GO:0055064">
    <property type="term" value="P:chloride ion homeostasis"/>
    <property type="evidence" value="ECO:0007669"/>
    <property type="project" value="TreeGrafter"/>
</dbReference>
<feature type="compositionally biased region" description="Basic and acidic residues" evidence="5">
    <location>
        <begin position="874"/>
        <end position="883"/>
    </location>
</feature>
<dbReference type="InterPro" id="IPR018491">
    <property type="entry name" value="SLC12_C"/>
</dbReference>
<feature type="transmembrane region" description="Helical" evidence="6">
    <location>
        <begin position="534"/>
        <end position="552"/>
    </location>
</feature>
<evidence type="ECO:0000256" key="5">
    <source>
        <dbReference type="SAM" id="MobiDB-lite"/>
    </source>
</evidence>
<dbReference type="Gene3D" id="1.20.1740.10">
    <property type="entry name" value="Amino acid/polyamine transporter I"/>
    <property type="match status" value="1"/>
</dbReference>
<dbReference type="OrthoDB" id="2020542at2759"/>
<evidence type="ECO:0000313" key="9">
    <source>
        <dbReference type="EMBL" id="EJD74989.1"/>
    </source>
</evidence>
<keyword evidence="4 6" id="KW-0472">Membrane</keyword>
<keyword evidence="3 6" id="KW-1133">Transmembrane helix</keyword>
<dbReference type="FunFam" id="1.20.1740.10:FF:000114">
    <property type="entry name" value="Solute carrier family 12 member 1"/>
    <property type="match status" value="1"/>
</dbReference>
<evidence type="ECO:0000256" key="6">
    <source>
        <dbReference type="SAM" id="Phobius"/>
    </source>
</evidence>
<accession>A0A1S0UHB7</accession>
<dbReference type="InterPro" id="IPR004842">
    <property type="entry name" value="SLC12A_fam"/>
</dbReference>
<dbReference type="RefSeq" id="XP_020305879.1">
    <property type="nucleotide sequence ID" value="XM_020450443.1"/>
</dbReference>
<evidence type="ECO:0000259" key="7">
    <source>
        <dbReference type="Pfam" id="PF00324"/>
    </source>
</evidence>
<evidence type="ECO:0000256" key="1">
    <source>
        <dbReference type="ARBA" id="ARBA00004141"/>
    </source>
</evidence>
<feature type="compositionally biased region" description="Polar residues" evidence="5">
    <location>
        <begin position="8"/>
        <end position="30"/>
    </location>
</feature>
<feature type="transmembrane region" description="Helical" evidence="6">
    <location>
        <begin position="150"/>
        <end position="169"/>
    </location>
</feature>
<dbReference type="AlphaFoldDB" id="A0A1S0UHB7"/>
<protein>
    <submittedName>
        <fullName evidence="9">Uncharacterized protein</fullName>
    </submittedName>
</protein>
<gene>
    <name evidence="9" type="ORF">LOAG_17781</name>
</gene>